<dbReference type="SMART" id="SM00717">
    <property type="entry name" value="SANT"/>
    <property type="match status" value="2"/>
</dbReference>
<evidence type="ECO:0000259" key="3">
    <source>
        <dbReference type="PROSITE" id="PS51294"/>
    </source>
</evidence>
<dbReference type="PROSITE" id="PS51294">
    <property type="entry name" value="HTH_MYB"/>
    <property type="match status" value="1"/>
</dbReference>
<protein>
    <submittedName>
        <fullName evidence="4">Transcription termination factor 1</fullName>
    </submittedName>
</protein>
<evidence type="ECO:0000313" key="4">
    <source>
        <dbReference type="Ensembl" id="ENSPCEP00000022349.1"/>
    </source>
</evidence>
<sequence length="700" mass="80952">MKKKHRKHSESLESNEKKCVQSVEVCPHSPLLFEASQDIDVNTKKLKKKKAEPEKQDSWPDDSSIGVNSEINDEIVIDASKKKKKKKKQKHHDNEPRQDNVLCIHVNQDNADNHQEMDTALESDDYVNIHRRKKKKRKNNLLEEQNEVNELPGLYAFGNVCRSHKKRKQTSPCETQESTDETFALSASSYSEQNSTSTQKRKDEALVSGSPTKRSTSVVPKPPHENGDSSKTDKTDMTKDSLVFDKNPLCVAADVSKVTSEGNNGCSKETMARVGKIGKGGRSHAKQATSKAKRKLPEPKTTKNDEDEADWLEFAEFEKSLADNEENYEIATCSSMDLETARQELEEFIPQVWSMSEKSVLKMVGRDLNRFKRFKEQGRPIKFGRFSEKENNQIRKNVEDFLSLTGIENAEKLLFTYRYPEEKETISKLKVKYAFGMKIAEGIARPWKLVYFRARKMFDPNNYKGRYSEEEKEKLKKYHAIHGNNWKKISELMSRSALSVAMKYSQIKSQVNSGGWSEEEVQKLIQAVLETVQKDIDLEDIDSLLQAENPNEFEKLYKNVSWTEVEAKVGTRYWRQCKQKWISIVTEKMSKGQKMYTGTKALQAKINLIKRLYEMKVEDANEVNWEELRGIIGAVPEAYVQAKFYKLKATSVPSWHTKTFPEIIDYLYDETLPLLEKRLKKRQERLQNRDGSHYSYQQRT</sequence>
<dbReference type="Gene3D" id="1.10.10.60">
    <property type="entry name" value="Homeodomain-like"/>
    <property type="match status" value="2"/>
</dbReference>
<feature type="region of interest" description="Disordered" evidence="1">
    <location>
        <begin position="167"/>
        <end position="237"/>
    </location>
</feature>
<feature type="compositionally biased region" description="Basic and acidic residues" evidence="1">
    <location>
        <begin position="222"/>
        <end position="237"/>
    </location>
</feature>
<feature type="compositionally biased region" description="Basic and acidic residues" evidence="1">
    <location>
        <begin position="9"/>
        <end position="19"/>
    </location>
</feature>
<dbReference type="InterPro" id="IPR017930">
    <property type="entry name" value="Myb_dom"/>
</dbReference>
<dbReference type="PANTHER" id="PTHR46760:SF1">
    <property type="entry name" value="TRANSCRIPTION TERMINATION FACTOR 1"/>
    <property type="match status" value="1"/>
</dbReference>
<reference evidence="4" key="2">
    <citation type="submission" date="2025-09" db="UniProtKB">
        <authorList>
            <consortium name="Ensembl"/>
        </authorList>
    </citation>
    <scope>IDENTIFICATION</scope>
</reference>
<name>A0A8C8SN66_9SAUR</name>
<dbReference type="AlphaFoldDB" id="A0A8C8SN66"/>
<dbReference type="GO" id="GO:0005730">
    <property type="term" value="C:nucleolus"/>
    <property type="evidence" value="ECO:0007669"/>
    <property type="project" value="TreeGrafter"/>
</dbReference>
<proteinExistence type="predicted"/>
<dbReference type="InterPro" id="IPR053078">
    <property type="entry name" value="TTF1-like"/>
</dbReference>
<dbReference type="InterPro" id="IPR009057">
    <property type="entry name" value="Homeodomain-like_sf"/>
</dbReference>
<evidence type="ECO:0000259" key="2">
    <source>
        <dbReference type="PROSITE" id="PS50090"/>
    </source>
</evidence>
<feature type="domain" description="Myb-like" evidence="2">
    <location>
        <begin position="459"/>
        <end position="507"/>
    </location>
</feature>
<feature type="compositionally biased region" description="Basic residues" evidence="1">
    <location>
        <begin position="81"/>
        <end position="91"/>
    </location>
</feature>
<organism evidence="4 5">
    <name type="scientific">Pelusios castaneus</name>
    <name type="common">West African mud turtle</name>
    <dbReference type="NCBI Taxonomy" id="367368"/>
    <lineage>
        <taxon>Eukaryota</taxon>
        <taxon>Metazoa</taxon>
        <taxon>Chordata</taxon>
        <taxon>Craniata</taxon>
        <taxon>Vertebrata</taxon>
        <taxon>Euteleostomi</taxon>
        <taxon>Archelosauria</taxon>
        <taxon>Testudinata</taxon>
        <taxon>Testudines</taxon>
        <taxon>Pleurodira</taxon>
        <taxon>Pelomedusidae</taxon>
        <taxon>Pelusios</taxon>
    </lineage>
</organism>
<feature type="domain" description="HTH myb-type" evidence="3">
    <location>
        <begin position="459"/>
        <end position="512"/>
    </location>
</feature>
<feature type="domain" description="Myb-like" evidence="2">
    <location>
        <begin position="508"/>
        <end position="585"/>
    </location>
</feature>
<evidence type="ECO:0000313" key="5">
    <source>
        <dbReference type="Proteomes" id="UP000694393"/>
    </source>
</evidence>
<dbReference type="PROSITE" id="PS50090">
    <property type="entry name" value="MYB_LIKE"/>
    <property type="match status" value="2"/>
</dbReference>
<dbReference type="FunFam" id="1.10.10.60:FF:000434">
    <property type="entry name" value="Transcription termination factor 1"/>
    <property type="match status" value="1"/>
</dbReference>
<dbReference type="GO" id="GO:0006363">
    <property type="term" value="P:termination of RNA polymerase I transcription"/>
    <property type="evidence" value="ECO:0007669"/>
    <property type="project" value="TreeGrafter"/>
</dbReference>
<feature type="region of interest" description="Disordered" evidence="1">
    <location>
        <begin position="34"/>
        <end position="102"/>
    </location>
</feature>
<feature type="region of interest" description="Disordered" evidence="1">
    <location>
        <begin position="277"/>
        <end position="306"/>
    </location>
</feature>
<dbReference type="InterPro" id="IPR001005">
    <property type="entry name" value="SANT/Myb"/>
</dbReference>
<dbReference type="SUPFAM" id="SSF46689">
    <property type="entry name" value="Homeodomain-like"/>
    <property type="match status" value="2"/>
</dbReference>
<keyword evidence="5" id="KW-1185">Reference proteome</keyword>
<feature type="region of interest" description="Disordered" evidence="1">
    <location>
        <begin position="1"/>
        <end position="20"/>
    </location>
</feature>
<feature type="compositionally biased region" description="Basic and acidic residues" evidence="1">
    <location>
        <begin position="295"/>
        <end position="304"/>
    </location>
</feature>
<dbReference type="CDD" id="cd00167">
    <property type="entry name" value="SANT"/>
    <property type="match status" value="1"/>
</dbReference>
<dbReference type="Pfam" id="PF13921">
    <property type="entry name" value="Myb_DNA-bind_6"/>
    <property type="match status" value="1"/>
</dbReference>
<feature type="compositionally biased region" description="Polar residues" evidence="1">
    <location>
        <begin position="185"/>
        <end position="198"/>
    </location>
</feature>
<accession>A0A8C8SN66</accession>
<feature type="compositionally biased region" description="Polar residues" evidence="1">
    <location>
        <begin position="209"/>
        <end position="218"/>
    </location>
</feature>
<dbReference type="Proteomes" id="UP000694393">
    <property type="component" value="Unplaced"/>
</dbReference>
<dbReference type="PANTHER" id="PTHR46760">
    <property type="entry name" value="TRANSCRIPTION TERMINATION FACTOR 1"/>
    <property type="match status" value="1"/>
</dbReference>
<reference evidence="4" key="1">
    <citation type="submission" date="2025-08" db="UniProtKB">
        <authorList>
            <consortium name="Ensembl"/>
        </authorList>
    </citation>
    <scope>IDENTIFICATION</scope>
</reference>
<dbReference type="GO" id="GO:0003682">
    <property type="term" value="F:chromatin binding"/>
    <property type="evidence" value="ECO:0007669"/>
    <property type="project" value="TreeGrafter"/>
</dbReference>
<evidence type="ECO:0000256" key="1">
    <source>
        <dbReference type="SAM" id="MobiDB-lite"/>
    </source>
</evidence>
<dbReference type="Ensembl" id="ENSPCET00000023102.1">
    <property type="protein sequence ID" value="ENSPCEP00000022349.1"/>
    <property type="gene ID" value="ENSPCEG00000017070.1"/>
</dbReference>